<organism evidence="2 3">
    <name type="scientific">Gnathostoma spinigerum</name>
    <dbReference type="NCBI Taxonomy" id="75299"/>
    <lineage>
        <taxon>Eukaryota</taxon>
        <taxon>Metazoa</taxon>
        <taxon>Ecdysozoa</taxon>
        <taxon>Nematoda</taxon>
        <taxon>Chromadorea</taxon>
        <taxon>Rhabditida</taxon>
        <taxon>Spirurina</taxon>
        <taxon>Gnathostomatomorpha</taxon>
        <taxon>Gnathostomatoidea</taxon>
        <taxon>Gnathostomatidae</taxon>
        <taxon>Gnathostoma</taxon>
    </lineage>
</organism>
<sequence length="410" mass="46606">MLVNKVISLTCVVNERNVRCGLAQYCVVEYEVNKINGSLNNWARSCDMWNACDDCRKLNLSSCLLTTEQEDYFTVTRCCKWDQCNRIPAVKTTITWAKYASAPGSMTSAFMLAVGSILIYTIAVPVYAMRRTYLHHTYMRNDYQAAIDPELSVQAPAFKELEQPGRTLDGCLTMEELKEVLHGFCDGRSPVQPVLTTFRENNCAYVRVVIHRATGFDHCIIERKMPTKYEQLAWRMVEQGPSYFNFKPVELKDLFEEASDLFKAEESLLDLPADIVVIGDLRGRYCDLLRWFQLHGYPPKRRYLFLGGVLDNGAIESVETIALIVALKLTMPFDVFVLRGSTEVMSFCPSWRFSRRMCNALSTVILRMCGELPLAARIGNRILAVPSGVTTDVVALLFHNNYIKDNDNNN</sequence>
<dbReference type="PRINTS" id="PR00114">
    <property type="entry name" value="STPHPHTASE"/>
</dbReference>
<dbReference type="SUPFAM" id="SSF56300">
    <property type="entry name" value="Metallo-dependent phosphatases"/>
    <property type="match status" value="1"/>
</dbReference>
<dbReference type="Gene3D" id="3.60.21.10">
    <property type="match status" value="1"/>
</dbReference>
<evidence type="ECO:0008006" key="4">
    <source>
        <dbReference type="Google" id="ProtNLM"/>
    </source>
</evidence>
<comment type="caution">
    <text evidence="2">The sequence shown here is derived from an EMBL/GenBank/DDBJ whole genome shotgun (WGS) entry which is preliminary data.</text>
</comment>
<evidence type="ECO:0000256" key="1">
    <source>
        <dbReference type="SAM" id="Phobius"/>
    </source>
</evidence>
<dbReference type="InterPro" id="IPR029052">
    <property type="entry name" value="Metallo-depent_PP-like"/>
</dbReference>
<dbReference type="AlphaFoldDB" id="A0ABD6E9C8"/>
<evidence type="ECO:0000313" key="3">
    <source>
        <dbReference type="Proteomes" id="UP001608902"/>
    </source>
</evidence>
<reference evidence="2 3" key="1">
    <citation type="submission" date="2024-08" db="EMBL/GenBank/DDBJ databases">
        <title>Gnathostoma spinigerum genome.</title>
        <authorList>
            <person name="Gonzalez-Bertolin B."/>
            <person name="Monzon S."/>
            <person name="Zaballos A."/>
            <person name="Jimenez P."/>
            <person name="Dekumyoy P."/>
            <person name="Varona S."/>
            <person name="Cuesta I."/>
            <person name="Sumanam S."/>
            <person name="Adisakwattana P."/>
            <person name="Gasser R.B."/>
            <person name="Hernandez-Gonzalez A."/>
            <person name="Young N.D."/>
            <person name="Perteguer M.J."/>
        </authorList>
    </citation>
    <scope>NUCLEOTIDE SEQUENCE [LARGE SCALE GENOMIC DNA]</scope>
    <source>
        <strain evidence="2">AL3</strain>
        <tissue evidence="2">Liver</tissue>
    </source>
</reference>
<dbReference type="InterPro" id="IPR050341">
    <property type="entry name" value="PP1_catalytic_subunit"/>
</dbReference>
<dbReference type="InterPro" id="IPR006186">
    <property type="entry name" value="Ser/Thr-sp_prot-phosphatase"/>
</dbReference>
<accession>A0ABD6E9C8</accession>
<keyword evidence="3" id="KW-1185">Reference proteome</keyword>
<gene>
    <name evidence="2" type="ORF">AB6A40_003317</name>
</gene>
<dbReference type="PANTHER" id="PTHR11668">
    <property type="entry name" value="SERINE/THREONINE PROTEIN PHOSPHATASE"/>
    <property type="match status" value="1"/>
</dbReference>
<dbReference type="PANTHER" id="PTHR11668:SF290">
    <property type="entry name" value="SERINE_THREONINE SPECIFIC PROTEIN PHOSPHATASES DOMAIN-CONTAINING PROTEIN"/>
    <property type="match status" value="1"/>
</dbReference>
<proteinExistence type="predicted"/>
<evidence type="ECO:0000313" key="2">
    <source>
        <dbReference type="EMBL" id="MFH4976608.1"/>
    </source>
</evidence>
<dbReference type="Proteomes" id="UP001608902">
    <property type="component" value="Unassembled WGS sequence"/>
</dbReference>
<name>A0ABD6E9C8_9BILA</name>
<dbReference type="EMBL" id="JBGFUD010001676">
    <property type="protein sequence ID" value="MFH4976608.1"/>
    <property type="molecule type" value="Genomic_DNA"/>
</dbReference>
<protein>
    <recommendedName>
        <fullName evidence="4">Serine/threonine specific protein phosphatases domain-containing protein</fullName>
    </recommendedName>
</protein>
<feature type="transmembrane region" description="Helical" evidence="1">
    <location>
        <begin position="109"/>
        <end position="129"/>
    </location>
</feature>
<keyword evidence="1" id="KW-0812">Transmembrane</keyword>
<keyword evidence="1" id="KW-0472">Membrane</keyword>
<keyword evidence="1" id="KW-1133">Transmembrane helix</keyword>